<dbReference type="Proteomes" id="UP000267027">
    <property type="component" value="Unassembled WGS sequence"/>
</dbReference>
<evidence type="ECO:0000313" key="2">
    <source>
        <dbReference type="EMBL" id="VDM64462.1"/>
    </source>
</evidence>
<dbReference type="PANTHER" id="PTHR44177:SF1">
    <property type="entry name" value="TETRATRICOPEPTIDE REPEAT PROTEIN 8"/>
    <property type="match status" value="1"/>
</dbReference>
<accession>A0A0R3Q1I8</accession>
<dbReference type="EMBL" id="UYYA01005280">
    <property type="protein sequence ID" value="VDM64462.1"/>
    <property type="molecule type" value="Genomic_DNA"/>
</dbReference>
<keyword evidence="3" id="KW-1185">Reference proteome</keyword>
<feature type="region of interest" description="Disordered" evidence="1">
    <location>
        <begin position="1"/>
        <end position="23"/>
    </location>
</feature>
<gene>
    <name evidence="2" type="ORF">ACOC_LOCUS12877</name>
</gene>
<dbReference type="GO" id="GO:0034464">
    <property type="term" value="C:BBSome"/>
    <property type="evidence" value="ECO:0007669"/>
    <property type="project" value="InterPro"/>
</dbReference>
<dbReference type="GO" id="GO:1905515">
    <property type="term" value="P:non-motile cilium assembly"/>
    <property type="evidence" value="ECO:0007669"/>
    <property type="project" value="InterPro"/>
</dbReference>
<dbReference type="GO" id="GO:0036064">
    <property type="term" value="C:ciliary basal body"/>
    <property type="evidence" value="ECO:0007669"/>
    <property type="project" value="TreeGrafter"/>
</dbReference>
<dbReference type="OrthoDB" id="421121at2759"/>
<evidence type="ECO:0000256" key="1">
    <source>
        <dbReference type="SAM" id="MobiDB-lite"/>
    </source>
</evidence>
<reference evidence="2 3" key="2">
    <citation type="submission" date="2018-11" db="EMBL/GenBank/DDBJ databases">
        <authorList>
            <consortium name="Pathogen Informatics"/>
        </authorList>
    </citation>
    <scope>NUCLEOTIDE SEQUENCE [LARGE SCALE GENOMIC DNA]</scope>
    <source>
        <strain evidence="2 3">Costa Rica</strain>
    </source>
</reference>
<reference evidence="4" key="1">
    <citation type="submission" date="2017-02" db="UniProtKB">
        <authorList>
            <consortium name="WormBaseParasite"/>
        </authorList>
    </citation>
    <scope>IDENTIFICATION</scope>
</reference>
<evidence type="ECO:0000313" key="4">
    <source>
        <dbReference type="WBParaSite" id="ACOC_0001287701-mRNA-1"/>
    </source>
</evidence>
<dbReference type="STRING" id="334426.A0A0R3Q1I8"/>
<dbReference type="PANTHER" id="PTHR44177">
    <property type="entry name" value="TETRATRICOPEPTIDE REPEAT PROTEIN 8"/>
    <property type="match status" value="1"/>
</dbReference>
<organism evidence="4">
    <name type="scientific">Angiostrongylus costaricensis</name>
    <name type="common">Nematode worm</name>
    <dbReference type="NCBI Taxonomy" id="334426"/>
    <lineage>
        <taxon>Eukaryota</taxon>
        <taxon>Metazoa</taxon>
        <taxon>Ecdysozoa</taxon>
        <taxon>Nematoda</taxon>
        <taxon>Chromadorea</taxon>
        <taxon>Rhabditida</taxon>
        <taxon>Rhabditina</taxon>
        <taxon>Rhabditomorpha</taxon>
        <taxon>Strongyloidea</taxon>
        <taxon>Metastrongylidae</taxon>
        <taxon>Angiostrongylus</taxon>
    </lineage>
</organism>
<sequence length="125" mass="14328">MTSLRNGTMEQAVRTSRTARTARAVSSNSARQLRLATASMASNPGGPFVMLERLNIDKYGADPMVNRQLFEYVFYHEGDMKTAHQIAAIASKAASYDDWYWKNQLGKCYMRYFDFHSLLRHHCLL</sequence>
<protein>
    <submittedName>
        <fullName evidence="4">PDEase domain-containing protein</fullName>
    </submittedName>
</protein>
<dbReference type="GO" id="GO:0097730">
    <property type="term" value="C:non-motile cilium"/>
    <property type="evidence" value="ECO:0007669"/>
    <property type="project" value="TreeGrafter"/>
</dbReference>
<dbReference type="AlphaFoldDB" id="A0A0R3Q1I8"/>
<name>A0A0R3Q1I8_ANGCS</name>
<dbReference type="WBParaSite" id="ACOC_0001287701-mRNA-1">
    <property type="protein sequence ID" value="ACOC_0001287701-mRNA-1"/>
    <property type="gene ID" value="ACOC_0001287701"/>
</dbReference>
<dbReference type="InterPro" id="IPR028796">
    <property type="entry name" value="BBS8"/>
</dbReference>
<proteinExistence type="predicted"/>
<evidence type="ECO:0000313" key="3">
    <source>
        <dbReference type="Proteomes" id="UP000267027"/>
    </source>
</evidence>
<dbReference type="OMA" id="FAYFRMK"/>
<feature type="compositionally biased region" description="Low complexity" evidence="1">
    <location>
        <begin position="12"/>
        <end position="23"/>
    </location>
</feature>